<dbReference type="Proteomes" id="UP000198415">
    <property type="component" value="Unassembled WGS sequence"/>
</dbReference>
<organism evidence="1 2">
    <name type="scientific">Actinoplanes regularis</name>
    <dbReference type="NCBI Taxonomy" id="52697"/>
    <lineage>
        <taxon>Bacteria</taxon>
        <taxon>Bacillati</taxon>
        <taxon>Actinomycetota</taxon>
        <taxon>Actinomycetes</taxon>
        <taxon>Micromonosporales</taxon>
        <taxon>Micromonosporaceae</taxon>
        <taxon>Actinoplanes</taxon>
    </lineage>
</organism>
<keyword evidence="2" id="KW-1185">Reference proteome</keyword>
<reference evidence="1 2" key="1">
    <citation type="submission" date="2017-06" db="EMBL/GenBank/DDBJ databases">
        <authorList>
            <person name="Kim H.J."/>
            <person name="Triplett B.A."/>
        </authorList>
    </citation>
    <scope>NUCLEOTIDE SEQUENCE [LARGE SCALE GENOMIC DNA]</scope>
    <source>
        <strain evidence="1 2">DSM 43151</strain>
    </source>
</reference>
<accession>A0A239JYG3</accession>
<dbReference type="EMBL" id="FZNR01000040">
    <property type="protein sequence ID" value="SNT10861.1"/>
    <property type="molecule type" value="Genomic_DNA"/>
</dbReference>
<dbReference type="AlphaFoldDB" id="A0A239JYG3"/>
<gene>
    <name evidence="1" type="ORF">SAMN06264365_14010</name>
</gene>
<protein>
    <submittedName>
        <fullName evidence="1">Uncharacterized protein</fullName>
    </submittedName>
</protein>
<sequence>MAPLLVRSARENELRRPLLPIADEGLTVAWMLCLGQNIDPADVAARLRAYAPEDADDKILDVDSSVLAFVRDLPDLFDQPRLFISSVFNLMSSYRDWHRQVADYGSGPLFEIAALLREVEWLEDAAVTPELVDRIREHAIWAGKHLVAIVEDWSR</sequence>
<proteinExistence type="predicted"/>
<evidence type="ECO:0000313" key="2">
    <source>
        <dbReference type="Proteomes" id="UP000198415"/>
    </source>
</evidence>
<evidence type="ECO:0000313" key="1">
    <source>
        <dbReference type="EMBL" id="SNT10861.1"/>
    </source>
</evidence>
<name>A0A239JYG3_9ACTN</name>